<sequence>MNYKLTEHTSELHNCPSCGKQALVQYETYQYRCLWCGFDRDVSRMSPALPSWLAFVISSILLGLLL</sequence>
<proteinExistence type="predicted"/>
<organism evidence="2 3">
    <name type="scientific">Almyronema epifaneia S1</name>
    <dbReference type="NCBI Taxonomy" id="2991925"/>
    <lineage>
        <taxon>Bacteria</taxon>
        <taxon>Bacillati</taxon>
        <taxon>Cyanobacteriota</taxon>
        <taxon>Cyanophyceae</taxon>
        <taxon>Nodosilineales</taxon>
        <taxon>Nodosilineaceae</taxon>
        <taxon>Almyronema</taxon>
        <taxon>Almyronema epifaneia</taxon>
    </lineage>
</organism>
<keyword evidence="1" id="KW-1133">Transmembrane helix</keyword>
<name>A0ABW6I9W9_9CYAN</name>
<keyword evidence="1" id="KW-0812">Transmembrane</keyword>
<evidence type="ECO:0000313" key="3">
    <source>
        <dbReference type="Proteomes" id="UP001600165"/>
    </source>
</evidence>
<keyword evidence="1" id="KW-0472">Membrane</keyword>
<gene>
    <name evidence="2" type="ORF">ACFVKH_01620</name>
</gene>
<evidence type="ECO:0000256" key="1">
    <source>
        <dbReference type="SAM" id="Phobius"/>
    </source>
</evidence>
<dbReference type="Proteomes" id="UP001600165">
    <property type="component" value="Unassembled WGS sequence"/>
</dbReference>
<comment type="caution">
    <text evidence="2">The sequence shown here is derived from an EMBL/GenBank/DDBJ whole genome shotgun (WGS) entry which is preliminary data.</text>
</comment>
<evidence type="ECO:0000313" key="2">
    <source>
        <dbReference type="EMBL" id="MFE4104957.1"/>
    </source>
</evidence>
<keyword evidence="3" id="KW-1185">Reference proteome</keyword>
<accession>A0ABW6I9W9</accession>
<dbReference type="RefSeq" id="WP_377960739.1">
    <property type="nucleotide sequence ID" value="NZ_JBHZOL010000008.1"/>
</dbReference>
<protein>
    <recommendedName>
        <fullName evidence="4">Transposase zinc-ribbon domain-containing protein</fullName>
    </recommendedName>
</protein>
<reference evidence="2 3" key="1">
    <citation type="submission" date="2024-10" db="EMBL/GenBank/DDBJ databases">
        <authorList>
            <person name="Ratan Roy A."/>
            <person name="Morales Sandoval P.H."/>
            <person name="De Los Santos Villalobos S."/>
            <person name="Chakraborty S."/>
            <person name="Mukherjee J."/>
        </authorList>
    </citation>
    <scope>NUCLEOTIDE SEQUENCE [LARGE SCALE GENOMIC DNA]</scope>
    <source>
        <strain evidence="2 3">S1</strain>
    </source>
</reference>
<dbReference type="EMBL" id="JBHZOL010000008">
    <property type="protein sequence ID" value="MFE4104957.1"/>
    <property type="molecule type" value="Genomic_DNA"/>
</dbReference>
<evidence type="ECO:0008006" key="4">
    <source>
        <dbReference type="Google" id="ProtNLM"/>
    </source>
</evidence>
<feature type="transmembrane region" description="Helical" evidence="1">
    <location>
        <begin position="48"/>
        <end position="65"/>
    </location>
</feature>